<evidence type="ECO:0000256" key="1">
    <source>
        <dbReference type="SAM" id="Phobius"/>
    </source>
</evidence>
<evidence type="ECO:0000313" key="2">
    <source>
        <dbReference type="EMBL" id="RUQ25547.1"/>
    </source>
</evidence>
<dbReference type="GO" id="GO:0016020">
    <property type="term" value="C:membrane"/>
    <property type="evidence" value="ECO:0007669"/>
    <property type="project" value="InterPro"/>
</dbReference>
<dbReference type="InterPro" id="IPR017516">
    <property type="entry name" value="AbrB_dup"/>
</dbReference>
<dbReference type="OrthoDB" id="5460360at2"/>
<dbReference type="Proteomes" id="UP000267430">
    <property type="component" value="Unassembled WGS sequence"/>
</dbReference>
<feature type="transmembrane region" description="Helical" evidence="1">
    <location>
        <begin position="247"/>
        <end position="267"/>
    </location>
</feature>
<feature type="transmembrane region" description="Helical" evidence="1">
    <location>
        <begin position="224"/>
        <end position="241"/>
    </location>
</feature>
<keyword evidence="1" id="KW-1133">Transmembrane helix</keyword>
<feature type="transmembrane region" description="Helical" evidence="1">
    <location>
        <begin position="65"/>
        <end position="83"/>
    </location>
</feature>
<feature type="transmembrane region" description="Helical" evidence="1">
    <location>
        <begin position="279"/>
        <end position="305"/>
    </location>
</feature>
<feature type="transmembrane region" description="Helical" evidence="1">
    <location>
        <begin position="198"/>
        <end position="217"/>
    </location>
</feature>
<evidence type="ECO:0000313" key="3">
    <source>
        <dbReference type="Proteomes" id="UP000267430"/>
    </source>
</evidence>
<feature type="transmembrane region" description="Helical" evidence="1">
    <location>
        <begin position="311"/>
        <end position="330"/>
    </location>
</feature>
<feature type="transmembrane region" description="Helical" evidence="1">
    <location>
        <begin position="20"/>
        <end position="53"/>
    </location>
</feature>
<dbReference type="InterPro" id="IPR007820">
    <property type="entry name" value="AbrB_fam"/>
</dbReference>
<dbReference type="PIRSF" id="PIRSF038991">
    <property type="entry name" value="Protein_AbrB"/>
    <property type="match status" value="1"/>
</dbReference>
<keyword evidence="1" id="KW-0812">Transmembrane</keyword>
<dbReference type="PANTHER" id="PTHR38457:SF1">
    <property type="entry name" value="REGULATOR ABRB-RELATED"/>
    <property type="match status" value="1"/>
</dbReference>
<accession>A0A3S0W2Y2</accession>
<feature type="transmembrane region" description="Helical" evidence="1">
    <location>
        <begin position="95"/>
        <end position="117"/>
    </location>
</feature>
<reference evidence="2 3" key="1">
    <citation type="submission" date="2018-12" db="EMBL/GenBank/DDBJ databases">
        <title>Bacillus chawlae sp. nov., Bacillus glennii sp. nov., and Bacillus saganii sp. nov. Isolated from the Vehicle Assembly Building at Kennedy Space Center where the Viking Spacecraft were Assembled.</title>
        <authorList>
            <person name="Seuylemezian A."/>
            <person name="Vaishampayan P."/>
        </authorList>
    </citation>
    <scope>NUCLEOTIDE SEQUENCE [LARGE SCALE GENOMIC DNA]</scope>
    <source>
        <strain evidence="2 3">L5</strain>
    </source>
</reference>
<dbReference type="EMBL" id="RYZZ01000040">
    <property type="protein sequence ID" value="RUQ25547.1"/>
    <property type="molecule type" value="Genomic_DNA"/>
</dbReference>
<feature type="transmembrane region" description="Helical" evidence="1">
    <location>
        <begin position="342"/>
        <end position="360"/>
    </location>
</feature>
<keyword evidence="3" id="KW-1185">Reference proteome</keyword>
<comment type="caution">
    <text evidence="2">The sequence shown here is derived from an EMBL/GenBank/DDBJ whole genome shotgun (WGS) entry which is preliminary data.</text>
</comment>
<dbReference type="Pfam" id="PF05145">
    <property type="entry name" value="AbrB"/>
    <property type="match status" value="1"/>
</dbReference>
<protein>
    <submittedName>
        <fullName evidence="2">AbrB family transcriptional regulator</fullName>
    </submittedName>
</protein>
<sequence length="369" mass="41049">MKLLGNFLASFLQNKQSHILFVVPFALLGGFLFQNLGLFLPWLLGPLFIVMAARIKFEKYMHWPGVLRSLGLIILGLQLGSSFTREALGQMGKYLPLMLVTTVLIILFTIFTAYLLAKRMNISLNTALLGSFPGGLSQMVVLSGEIEDADETVVAFMQTLRIILVISIVPWLVIHILSERASLGITNAGKQTFFLLEYDWKLALLIILVTAIFITVGKKASVPIPFMLGPLLAAALFNVAGSEAPQIPTFWLNFAQLLLGAHLGYTLKVNNPRLFRRMFGMIFVTNVLLIGFCYALTIILVRYFQFPINELFLSIAPGGVTEMAVTAMAVHADVSLVTSFHLFRILFILFLLSPVMKWMAGKWTAVQKE</sequence>
<gene>
    <name evidence="2" type="ORF">ELQ35_20060</name>
</gene>
<keyword evidence="1" id="KW-0472">Membrane</keyword>
<dbReference type="PANTHER" id="PTHR38457">
    <property type="entry name" value="REGULATOR ABRB-RELATED"/>
    <property type="match status" value="1"/>
</dbReference>
<dbReference type="NCBIfam" id="TIGR03082">
    <property type="entry name" value="Gneg_AbrB_dup"/>
    <property type="match status" value="2"/>
</dbReference>
<proteinExistence type="predicted"/>
<name>A0A3S0W2Y2_9BACI</name>
<dbReference type="AlphaFoldDB" id="A0A3S0W2Y2"/>
<organism evidence="2 3">
    <name type="scientific">Peribacillus cavernae</name>
    <dbReference type="NCBI Taxonomy" id="1674310"/>
    <lineage>
        <taxon>Bacteria</taxon>
        <taxon>Bacillati</taxon>
        <taxon>Bacillota</taxon>
        <taxon>Bacilli</taxon>
        <taxon>Bacillales</taxon>
        <taxon>Bacillaceae</taxon>
        <taxon>Peribacillus</taxon>
    </lineage>
</organism>
<feature type="transmembrane region" description="Helical" evidence="1">
    <location>
        <begin position="160"/>
        <end position="178"/>
    </location>
</feature>
<dbReference type="GO" id="GO:0010468">
    <property type="term" value="P:regulation of gene expression"/>
    <property type="evidence" value="ECO:0007669"/>
    <property type="project" value="InterPro"/>
</dbReference>